<protein>
    <submittedName>
        <fullName evidence="3">DUF502 domain-containing protein</fullName>
    </submittedName>
</protein>
<dbReference type="Pfam" id="PF04367">
    <property type="entry name" value="DUF502"/>
    <property type="match status" value="1"/>
</dbReference>
<dbReference type="RefSeq" id="WP_390209841.1">
    <property type="nucleotide sequence ID" value="NZ_JBHTAH010000001.1"/>
</dbReference>
<dbReference type="AlphaFoldDB" id="A0ABD5W573"/>
<keyword evidence="4" id="KW-1185">Reference proteome</keyword>
<feature type="transmembrane region" description="Helical" evidence="2">
    <location>
        <begin position="81"/>
        <end position="101"/>
    </location>
</feature>
<organism evidence="3 4">
    <name type="scientific">Halobaculum lipolyticum</name>
    <dbReference type="NCBI Taxonomy" id="3032001"/>
    <lineage>
        <taxon>Archaea</taxon>
        <taxon>Methanobacteriati</taxon>
        <taxon>Methanobacteriota</taxon>
        <taxon>Stenosarchaea group</taxon>
        <taxon>Halobacteria</taxon>
        <taxon>Halobacteriales</taxon>
        <taxon>Haloferacaceae</taxon>
        <taxon>Halobaculum</taxon>
    </lineage>
</organism>
<accession>A0ABD5W573</accession>
<feature type="compositionally biased region" description="Basic and acidic residues" evidence="1">
    <location>
        <begin position="345"/>
        <end position="358"/>
    </location>
</feature>
<dbReference type="PANTHER" id="PTHR31876">
    <property type="entry name" value="COV-LIKE PROTEIN 1"/>
    <property type="match status" value="1"/>
</dbReference>
<dbReference type="EMBL" id="JBHTAH010000001">
    <property type="protein sequence ID" value="MFC7068432.1"/>
    <property type="molecule type" value="Genomic_DNA"/>
</dbReference>
<sequence length="465" mass="50220">MSRWSAREMGDSVVGGMRAAFVTGVAVVVPLLVSLIVLAVAGQYVYQYLDLFSSLVLNLGPEARLTVATPVGPLRVGKETLIELLTPVVLVSVIVVMGLFINTTRFGAVAVDYFDAAVALVPGIGSVYESFRQMSDVMLEEDTQNFREVKLVEFPHEGAYTLGFLTTETPDPLREPTGHDRMLTLFLPLAPNPVMGGHLVHMPADRVMDVDMTVEEGIRAVVTSGVAVSGGDSLAGDDGLTEEQLRTLGGIEHADQQLNPDADSPDVRRSEDVDVDRDEEWDRQVDPERSGTPTDIARRTRAQRDDPAAAEETESRQPYSLYGGEEATTTPAREAGRYAAETDDTEARPARQADRPAEQRSAAGVPAAEADRAREHRRAEETRPEAAGTIPAAERADSHGRPATVTDRSDLASDDGAPGNGETAGKWRDTTRDGGRGFGPHSGEQDDVDREDDAERDDTAERDDA</sequence>
<keyword evidence="2" id="KW-0812">Transmembrane</keyword>
<dbReference type="InterPro" id="IPR007462">
    <property type="entry name" value="COV1-like"/>
</dbReference>
<feature type="compositionally biased region" description="Basic and acidic residues" evidence="1">
    <location>
        <begin position="280"/>
        <end position="289"/>
    </location>
</feature>
<dbReference type="Proteomes" id="UP001596461">
    <property type="component" value="Unassembled WGS sequence"/>
</dbReference>
<evidence type="ECO:0000256" key="1">
    <source>
        <dbReference type="SAM" id="MobiDB-lite"/>
    </source>
</evidence>
<evidence type="ECO:0000313" key="3">
    <source>
        <dbReference type="EMBL" id="MFC7068432.1"/>
    </source>
</evidence>
<keyword evidence="2" id="KW-0472">Membrane</keyword>
<feature type="compositionally biased region" description="Basic and acidic residues" evidence="1">
    <location>
        <begin position="369"/>
        <end position="384"/>
    </location>
</feature>
<dbReference type="PANTHER" id="PTHR31876:SF26">
    <property type="entry name" value="PROTEIN LIKE COV 2"/>
    <property type="match status" value="1"/>
</dbReference>
<evidence type="ECO:0000313" key="4">
    <source>
        <dbReference type="Proteomes" id="UP001596461"/>
    </source>
</evidence>
<feature type="region of interest" description="Disordered" evidence="1">
    <location>
        <begin position="249"/>
        <end position="465"/>
    </location>
</feature>
<keyword evidence="2" id="KW-1133">Transmembrane helix</keyword>
<feature type="transmembrane region" description="Helical" evidence="2">
    <location>
        <begin position="113"/>
        <end position="131"/>
    </location>
</feature>
<reference evidence="3 4" key="1">
    <citation type="journal article" date="2019" name="Int. J. Syst. Evol. Microbiol.">
        <title>The Global Catalogue of Microorganisms (GCM) 10K type strain sequencing project: providing services to taxonomists for standard genome sequencing and annotation.</title>
        <authorList>
            <consortium name="The Broad Institute Genomics Platform"/>
            <consortium name="The Broad Institute Genome Sequencing Center for Infectious Disease"/>
            <person name="Wu L."/>
            <person name="Ma J."/>
        </authorList>
    </citation>
    <scope>NUCLEOTIDE SEQUENCE [LARGE SCALE GENOMIC DNA]</scope>
    <source>
        <strain evidence="3 4">DT31</strain>
    </source>
</reference>
<evidence type="ECO:0000256" key="2">
    <source>
        <dbReference type="SAM" id="Phobius"/>
    </source>
</evidence>
<feature type="compositionally biased region" description="Basic and acidic residues" evidence="1">
    <location>
        <begin position="425"/>
        <end position="435"/>
    </location>
</feature>
<feature type="compositionally biased region" description="Basic and acidic residues" evidence="1">
    <location>
        <begin position="296"/>
        <end position="307"/>
    </location>
</feature>
<gene>
    <name evidence="3" type="ORF">ACFQL9_02165</name>
</gene>
<feature type="transmembrane region" description="Helical" evidence="2">
    <location>
        <begin position="21"/>
        <end position="46"/>
    </location>
</feature>
<proteinExistence type="predicted"/>
<comment type="caution">
    <text evidence="3">The sequence shown here is derived from an EMBL/GenBank/DDBJ whole genome shotgun (WGS) entry which is preliminary data.</text>
</comment>
<feature type="compositionally biased region" description="Acidic residues" evidence="1">
    <location>
        <begin position="445"/>
        <end position="465"/>
    </location>
</feature>
<name>A0ABD5W573_9EURY</name>